<name>A0A2C8F7F3_9BACT</name>
<keyword evidence="3" id="KW-1185">Reference proteome</keyword>
<dbReference type="SMART" id="SM00849">
    <property type="entry name" value="Lactamase_B"/>
    <property type="match status" value="1"/>
</dbReference>
<evidence type="ECO:0000313" key="2">
    <source>
        <dbReference type="EMBL" id="SOB58448.1"/>
    </source>
</evidence>
<dbReference type="Pfam" id="PF23023">
    <property type="entry name" value="Anti-Pycsar_Apyc1"/>
    <property type="match status" value="1"/>
</dbReference>
<dbReference type="InterPro" id="IPR001279">
    <property type="entry name" value="Metallo-B-lactamas"/>
</dbReference>
<dbReference type="RefSeq" id="WP_097011503.1">
    <property type="nucleotide sequence ID" value="NZ_LT907975.1"/>
</dbReference>
<dbReference type="Proteomes" id="UP000219215">
    <property type="component" value="Chromosome DPRO"/>
</dbReference>
<dbReference type="GO" id="GO:0042781">
    <property type="term" value="F:3'-tRNA processing endoribonuclease activity"/>
    <property type="evidence" value="ECO:0007669"/>
    <property type="project" value="TreeGrafter"/>
</dbReference>
<proteinExistence type="predicted"/>
<protein>
    <submittedName>
        <fullName evidence="2">Beta-lactamase domain-containing protein</fullName>
    </submittedName>
</protein>
<dbReference type="PANTHER" id="PTHR46018">
    <property type="entry name" value="ZINC PHOSPHODIESTERASE ELAC PROTEIN 1"/>
    <property type="match status" value="1"/>
</dbReference>
<organism evidence="2 3">
    <name type="scientific">Pseudodesulfovibrio profundus</name>
    <dbReference type="NCBI Taxonomy" id="57320"/>
    <lineage>
        <taxon>Bacteria</taxon>
        <taxon>Pseudomonadati</taxon>
        <taxon>Thermodesulfobacteriota</taxon>
        <taxon>Desulfovibrionia</taxon>
        <taxon>Desulfovibrionales</taxon>
        <taxon>Desulfovibrionaceae</taxon>
    </lineage>
</organism>
<dbReference type="SUPFAM" id="SSF56281">
    <property type="entry name" value="Metallo-hydrolase/oxidoreductase"/>
    <property type="match status" value="1"/>
</dbReference>
<dbReference type="OrthoDB" id="9800940at2"/>
<dbReference type="Gene3D" id="3.60.15.10">
    <property type="entry name" value="Ribonuclease Z/Hydroxyacylglutathione hydrolase-like"/>
    <property type="match status" value="1"/>
</dbReference>
<evidence type="ECO:0000259" key="1">
    <source>
        <dbReference type="SMART" id="SM00849"/>
    </source>
</evidence>
<accession>A0A2C8F7F3</accession>
<dbReference type="PANTHER" id="PTHR46018:SF7">
    <property type="entry name" value="RIBONUCLEASE Z"/>
    <property type="match status" value="1"/>
</dbReference>
<evidence type="ECO:0000313" key="3">
    <source>
        <dbReference type="Proteomes" id="UP000219215"/>
    </source>
</evidence>
<feature type="domain" description="Metallo-beta-lactamase" evidence="1">
    <location>
        <begin position="17"/>
        <end position="192"/>
    </location>
</feature>
<reference evidence="3" key="1">
    <citation type="submission" date="2017-09" db="EMBL/GenBank/DDBJ databases">
        <authorList>
            <person name="Regsiter A."/>
            <person name="William W."/>
        </authorList>
    </citation>
    <scope>NUCLEOTIDE SEQUENCE [LARGE SCALE GENOMIC DNA]</scope>
    <source>
        <strain evidence="3">500-1</strain>
    </source>
</reference>
<dbReference type="AlphaFoldDB" id="A0A2C8F7F3"/>
<dbReference type="EMBL" id="LT907975">
    <property type="protein sequence ID" value="SOB58448.1"/>
    <property type="molecule type" value="Genomic_DNA"/>
</dbReference>
<dbReference type="KEGG" id="pprf:DPRO_1551"/>
<gene>
    <name evidence="2" type="ORF">DPRO_1551</name>
</gene>
<sequence length="262" mass="28263">MRTTFIGVGEAFDDNQLNTSLLIETAESSLLLDCGFTAPMGFWKAAAHPLDLQAIYISHFHGDHFFGLPALLMRMKQEGRTAPLTILGQPGVEAVVRQTIELAYPGSLAKASFDLSFMECSAGQNIVLGHMCLGFALSDHPRPCLAIRVDCGDRALFYSGDGGATADTAALAAGADLIIHESFTMDADTPGHGTVDASIDFARRAGARQLALVHIERDVRKYQNDQLQQRISLSQEPHVIVPESGDSITITSREGDNFTSQV</sequence>
<dbReference type="InterPro" id="IPR036866">
    <property type="entry name" value="RibonucZ/Hydroxyglut_hydro"/>
</dbReference>